<dbReference type="SUPFAM" id="SSF82199">
    <property type="entry name" value="SET domain"/>
    <property type="match status" value="1"/>
</dbReference>
<reference evidence="2 3" key="1">
    <citation type="submission" date="2020-04" db="EMBL/GenBank/DDBJ databases">
        <title>Draft genome of Pyxidicoccus fallax type strain.</title>
        <authorList>
            <person name="Whitworth D.E."/>
        </authorList>
    </citation>
    <scope>NUCLEOTIDE SEQUENCE [LARGE SCALE GENOMIC DNA]</scope>
    <source>
        <strain evidence="2 3">DSM 14698</strain>
    </source>
</reference>
<dbReference type="EMBL" id="JABBJJ010000459">
    <property type="protein sequence ID" value="NMO22697.1"/>
    <property type="molecule type" value="Genomic_DNA"/>
</dbReference>
<dbReference type="PROSITE" id="PS50280">
    <property type="entry name" value="SET"/>
    <property type="match status" value="1"/>
</dbReference>
<dbReference type="InterPro" id="IPR046341">
    <property type="entry name" value="SET_dom_sf"/>
</dbReference>
<dbReference type="AlphaFoldDB" id="A0A848LX64"/>
<feature type="domain" description="SET" evidence="1">
    <location>
        <begin position="11"/>
        <end position="123"/>
    </location>
</feature>
<proteinExistence type="predicted"/>
<evidence type="ECO:0000313" key="2">
    <source>
        <dbReference type="EMBL" id="NMO22697.1"/>
    </source>
</evidence>
<gene>
    <name evidence="2" type="ORF">HG543_48755</name>
</gene>
<sequence length="136" mass="16101">MNQGEALYIHPGVKVRPCEWGYGVFTDEFIPSGELIEECHYLKVLHKHARMPPLDDYVFQIKWGEKEERREGDWVALVMGYGMIYNHSQEPNAAYYRAVDRDLFSFYALRDIHPGEQICISYGEDWWKSRNKDVPR</sequence>
<dbReference type="GO" id="GO:0062122">
    <property type="term" value="F:histone H3K37 methyltransferase activity"/>
    <property type="evidence" value="ECO:0007669"/>
    <property type="project" value="InterPro"/>
</dbReference>
<dbReference type="SMART" id="SM00317">
    <property type="entry name" value="SET"/>
    <property type="match status" value="1"/>
</dbReference>
<dbReference type="InterPro" id="IPR001214">
    <property type="entry name" value="SET_dom"/>
</dbReference>
<organism evidence="2 3">
    <name type="scientific">Pyxidicoccus fallax</name>
    <dbReference type="NCBI Taxonomy" id="394095"/>
    <lineage>
        <taxon>Bacteria</taxon>
        <taxon>Pseudomonadati</taxon>
        <taxon>Myxococcota</taxon>
        <taxon>Myxococcia</taxon>
        <taxon>Myxococcales</taxon>
        <taxon>Cystobacterineae</taxon>
        <taxon>Myxococcaceae</taxon>
        <taxon>Pyxidicoccus</taxon>
    </lineage>
</organism>
<name>A0A848LX64_9BACT</name>
<dbReference type="RefSeq" id="WP_169351823.1">
    <property type="nucleotide sequence ID" value="NZ_JABBJJ010000459.1"/>
</dbReference>
<keyword evidence="3" id="KW-1185">Reference proteome</keyword>
<dbReference type="Proteomes" id="UP000518300">
    <property type="component" value="Unassembled WGS sequence"/>
</dbReference>
<dbReference type="Gene3D" id="2.170.270.10">
    <property type="entry name" value="SET domain"/>
    <property type="match status" value="1"/>
</dbReference>
<dbReference type="InterPro" id="IPR009207">
    <property type="entry name" value="SET7_MeTrfase"/>
</dbReference>
<dbReference type="Pfam" id="PF00856">
    <property type="entry name" value="SET"/>
    <property type="match status" value="1"/>
</dbReference>
<evidence type="ECO:0000313" key="3">
    <source>
        <dbReference type="Proteomes" id="UP000518300"/>
    </source>
</evidence>
<accession>A0A848LX64</accession>
<dbReference type="PIRSF" id="PIRSF022536">
    <property type="entry name" value="A612L_SET"/>
    <property type="match status" value="1"/>
</dbReference>
<evidence type="ECO:0000259" key="1">
    <source>
        <dbReference type="PROSITE" id="PS50280"/>
    </source>
</evidence>
<comment type="caution">
    <text evidence="2">The sequence shown here is derived from an EMBL/GenBank/DDBJ whole genome shotgun (WGS) entry which is preliminary data.</text>
</comment>
<protein>
    <submittedName>
        <fullName evidence="2">SET domain-containing protein</fullName>
    </submittedName>
</protein>